<dbReference type="GO" id="GO:0009254">
    <property type="term" value="P:peptidoglycan turnover"/>
    <property type="evidence" value="ECO:0007669"/>
    <property type="project" value="TreeGrafter"/>
</dbReference>
<evidence type="ECO:0000313" key="8">
    <source>
        <dbReference type="Proteomes" id="UP000198854"/>
    </source>
</evidence>
<comment type="similarity">
    <text evidence="2">Belongs to the glycosyl hydrolase 3 family.</text>
</comment>
<dbReference type="EMBL" id="FNDD01000006">
    <property type="protein sequence ID" value="SDG99858.1"/>
    <property type="molecule type" value="Genomic_DNA"/>
</dbReference>
<protein>
    <recommendedName>
        <fullName evidence="3">beta-N-acetylhexosaminidase</fullName>
        <ecNumber evidence="3">3.2.1.52</ecNumber>
    </recommendedName>
</protein>
<keyword evidence="5" id="KW-0326">Glycosidase</keyword>
<evidence type="ECO:0000256" key="4">
    <source>
        <dbReference type="ARBA" id="ARBA00022801"/>
    </source>
</evidence>
<keyword evidence="8" id="KW-1185">Reference proteome</keyword>
<dbReference type="InterPro" id="IPR001764">
    <property type="entry name" value="Glyco_hydro_3_N"/>
</dbReference>
<comment type="catalytic activity">
    <reaction evidence="1">
        <text>Hydrolysis of terminal non-reducing N-acetyl-D-hexosamine residues in N-acetyl-beta-D-hexosaminides.</text>
        <dbReference type="EC" id="3.2.1.52"/>
    </reaction>
</comment>
<gene>
    <name evidence="7" type="ORF">SAMN04488136_10646</name>
</gene>
<proteinExistence type="inferred from homology"/>
<name>A0A1G7YTM6_9VIBR</name>
<sequence>MTILCIKPSHIQLKRYGGNGSAIDGTEFACQMQVAATGDSQYAKHLAMISAQEGKALGVNWTFAPVVDIDINPHNPITNVRTFGSNGDTVTLFAKQYVQEMVEQNMATSPKHFRGSCHIKSLATARLYHFDSVKSAAGQFNGVTFFLEMCFDFISSITLDFYSAIFDGTTTTTDFFQFCCKQF</sequence>
<dbReference type="PANTHER" id="PTHR30480:SF13">
    <property type="entry name" value="BETA-HEXOSAMINIDASE"/>
    <property type="match status" value="1"/>
</dbReference>
<evidence type="ECO:0000256" key="5">
    <source>
        <dbReference type="ARBA" id="ARBA00023295"/>
    </source>
</evidence>
<dbReference type="STRING" id="861298.SAMN04488136_10646"/>
<dbReference type="GO" id="GO:0004563">
    <property type="term" value="F:beta-N-acetylhexosaminidase activity"/>
    <property type="evidence" value="ECO:0007669"/>
    <property type="project" value="UniProtKB-EC"/>
</dbReference>
<evidence type="ECO:0000256" key="2">
    <source>
        <dbReference type="ARBA" id="ARBA00005336"/>
    </source>
</evidence>
<dbReference type="GO" id="GO:0005975">
    <property type="term" value="P:carbohydrate metabolic process"/>
    <property type="evidence" value="ECO:0007669"/>
    <property type="project" value="InterPro"/>
</dbReference>
<evidence type="ECO:0000256" key="1">
    <source>
        <dbReference type="ARBA" id="ARBA00001231"/>
    </source>
</evidence>
<dbReference type="SUPFAM" id="SSF51445">
    <property type="entry name" value="(Trans)glycosidases"/>
    <property type="match status" value="1"/>
</dbReference>
<dbReference type="Gene3D" id="3.20.20.300">
    <property type="entry name" value="Glycoside hydrolase, family 3, N-terminal domain"/>
    <property type="match status" value="1"/>
</dbReference>
<accession>A0A1G7YTM6</accession>
<dbReference type="Proteomes" id="UP000198854">
    <property type="component" value="Unassembled WGS sequence"/>
</dbReference>
<dbReference type="InterPro" id="IPR017853">
    <property type="entry name" value="GH"/>
</dbReference>
<dbReference type="AlphaFoldDB" id="A0A1G7YTM6"/>
<evidence type="ECO:0000259" key="6">
    <source>
        <dbReference type="Pfam" id="PF00933"/>
    </source>
</evidence>
<dbReference type="OrthoDB" id="9781691at2"/>
<feature type="domain" description="Glycoside hydrolase family 3 N-terminal" evidence="6">
    <location>
        <begin position="15"/>
        <end position="121"/>
    </location>
</feature>
<reference evidence="7 8" key="1">
    <citation type="submission" date="2016-10" db="EMBL/GenBank/DDBJ databases">
        <authorList>
            <person name="de Groot N.N."/>
        </authorList>
    </citation>
    <scope>NUCLEOTIDE SEQUENCE [LARGE SCALE GENOMIC DNA]</scope>
    <source>
        <strain evidence="7 8">CGMCC 1.10228</strain>
    </source>
</reference>
<dbReference type="PANTHER" id="PTHR30480">
    <property type="entry name" value="BETA-HEXOSAMINIDASE-RELATED"/>
    <property type="match status" value="1"/>
</dbReference>
<keyword evidence="4 7" id="KW-0378">Hydrolase</keyword>
<organism evidence="7 8">
    <name type="scientific">Vibrio xiamenensis</name>
    <dbReference type="NCBI Taxonomy" id="861298"/>
    <lineage>
        <taxon>Bacteria</taxon>
        <taxon>Pseudomonadati</taxon>
        <taxon>Pseudomonadota</taxon>
        <taxon>Gammaproteobacteria</taxon>
        <taxon>Vibrionales</taxon>
        <taxon>Vibrionaceae</taxon>
        <taxon>Vibrio</taxon>
    </lineage>
</organism>
<evidence type="ECO:0000256" key="3">
    <source>
        <dbReference type="ARBA" id="ARBA00012663"/>
    </source>
</evidence>
<dbReference type="InterPro" id="IPR050226">
    <property type="entry name" value="NagZ_Beta-hexosaminidase"/>
</dbReference>
<evidence type="ECO:0000313" key="7">
    <source>
        <dbReference type="EMBL" id="SDG99858.1"/>
    </source>
</evidence>
<dbReference type="Pfam" id="PF00933">
    <property type="entry name" value="Glyco_hydro_3"/>
    <property type="match status" value="1"/>
</dbReference>
<dbReference type="InterPro" id="IPR036962">
    <property type="entry name" value="Glyco_hydro_3_N_sf"/>
</dbReference>
<dbReference type="EC" id="3.2.1.52" evidence="3"/>